<accession>A0A167BGE0</accession>
<dbReference type="Proteomes" id="UP000076587">
    <property type="component" value="Unassembled WGS sequence"/>
</dbReference>
<proteinExistence type="predicted"/>
<evidence type="ECO:0008006" key="3">
    <source>
        <dbReference type="Google" id="ProtNLM"/>
    </source>
</evidence>
<dbReference type="Gene3D" id="2.40.70.10">
    <property type="entry name" value="Acid Proteases"/>
    <property type="match status" value="2"/>
</dbReference>
<reference evidence="1 2" key="1">
    <citation type="submission" date="2013-07" db="EMBL/GenBank/DDBJ databases">
        <title>Comparative Genomic and Metabolomic Analysis of Twelve Strains of Pseudoalteromonas luteoviolacea.</title>
        <authorList>
            <person name="Vynne N.G."/>
            <person name="Mansson M."/>
            <person name="Gram L."/>
        </authorList>
    </citation>
    <scope>NUCLEOTIDE SEQUENCE [LARGE SCALE GENOMIC DNA]</scope>
    <source>
        <strain evidence="1 2">NCIMB 1942</strain>
    </source>
</reference>
<dbReference type="Pfam" id="PF13650">
    <property type="entry name" value="Asp_protease_2"/>
    <property type="match status" value="1"/>
</dbReference>
<dbReference type="PATRIC" id="fig|1365253.3.peg.2917"/>
<dbReference type="EMBL" id="AUXT01000169">
    <property type="protein sequence ID" value="KZN46508.1"/>
    <property type="molecule type" value="Genomic_DNA"/>
</dbReference>
<dbReference type="GO" id="GO:0006508">
    <property type="term" value="P:proteolysis"/>
    <property type="evidence" value="ECO:0007669"/>
    <property type="project" value="InterPro"/>
</dbReference>
<evidence type="ECO:0000313" key="2">
    <source>
        <dbReference type="Proteomes" id="UP000076587"/>
    </source>
</evidence>
<dbReference type="OrthoDB" id="3521766at2"/>
<sequence length="298" mass="33292">MKLIILLLGVFFHTFTYAAVTPWLDFTYKNGLITIPVKASGIDSYAVLDTGASINAINSSFVIANKLNYTHSSNMQIEGAFDTQRNKVYQKVPVSFFGIETNLEGLPEVTFDDATTSLLFGRGFFQLFNTQIDYPNKRMRLLTHDHLDLKKFENIDFKIQKGFGQPIVKIDIQGESAWMLLDTGFTGGIMIERRFADRFGWLESDIQKSTFSGVNSTGNMETAKAKEVTFGPFTLSNVPVSFPAEGNKVNLVSQYSSTASHVKGTKVRGIVGYQVFKHFVMTMDLKKGNMHISTPKSN</sequence>
<dbReference type="GO" id="GO:0004190">
    <property type="term" value="F:aspartic-type endopeptidase activity"/>
    <property type="evidence" value="ECO:0007669"/>
    <property type="project" value="InterPro"/>
</dbReference>
<dbReference type="PROSITE" id="PS00141">
    <property type="entry name" value="ASP_PROTEASE"/>
    <property type="match status" value="1"/>
</dbReference>
<evidence type="ECO:0000313" key="1">
    <source>
        <dbReference type="EMBL" id="KZN46508.1"/>
    </source>
</evidence>
<comment type="caution">
    <text evidence="1">The sequence shown here is derived from an EMBL/GenBank/DDBJ whole genome shotgun (WGS) entry which is preliminary data.</text>
</comment>
<gene>
    <name evidence="1" type="ORF">N482_12005</name>
</gene>
<name>A0A167BGE0_9GAMM</name>
<dbReference type="AlphaFoldDB" id="A0A167BGE0"/>
<dbReference type="InterPro" id="IPR021109">
    <property type="entry name" value="Peptidase_aspartic_dom_sf"/>
</dbReference>
<organism evidence="1 2">
    <name type="scientific">Pseudoalteromonas luteoviolacea NCIMB 1942</name>
    <dbReference type="NCBI Taxonomy" id="1365253"/>
    <lineage>
        <taxon>Bacteria</taxon>
        <taxon>Pseudomonadati</taxon>
        <taxon>Pseudomonadota</taxon>
        <taxon>Gammaproteobacteria</taxon>
        <taxon>Alteromonadales</taxon>
        <taxon>Pseudoalteromonadaceae</taxon>
        <taxon>Pseudoalteromonas</taxon>
    </lineage>
</organism>
<dbReference type="InterPro" id="IPR001969">
    <property type="entry name" value="Aspartic_peptidase_AS"/>
</dbReference>
<protein>
    <recommendedName>
        <fullName evidence="3">Peptidase A2 domain-containing protein</fullName>
    </recommendedName>
</protein>
<dbReference type="RefSeq" id="WP_063377487.1">
    <property type="nucleotide sequence ID" value="NZ_AUXT01000169.1"/>
</dbReference>
<dbReference type="SUPFAM" id="SSF50630">
    <property type="entry name" value="Acid proteases"/>
    <property type="match status" value="1"/>
</dbReference>